<evidence type="ECO:0000256" key="1">
    <source>
        <dbReference type="SAM" id="MobiDB-lite"/>
    </source>
</evidence>
<gene>
    <name evidence="3" type="ORF">B0H15DRAFT_803306</name>
</gene>
<sequence>MALLPAYLKISALLSRLLGVQGSGGLRRDSNPRVGCPLFPPLIPKMVGGLSFRPISTRLSFHRTCLVQCTGSNPGQYYFNQESRKDSNRVLRRWSPAWRSSSSGSGSEDRGRRRRRRRSRSRSDSRSRSRSSSSSPERPTIIVQQPQQGSQYAPTPMVVGPTSSEFPQQQQQQPPPPQTIIIQQPPQQQQQQPGMMLSAGFQPTYIPQPSGPPPTIVVADSRRSHLRRSRSRSRSRSSRSSSRSSHRTPVIFRKSSIALLFFSARTLPPPPVTVKIPKDLVCRE</sequence>
<reference evidence="3" key="1">
    <citation type="submission" date="2023-03" db="EMBL/GenBank/DDBJ databases">
        <title>Massive genome expansion in bonnet fungi (Mycena s.s.) driven by repeated elements and novel gene families across ecological guilds.</title>
        <authorList>
            <consortium name="Lawrence Berkeley National Laboratory"/>
            <person name="Harder C.B."/>
            <person name="Miyauchi S."/>
            <person name="Viragh M."/>
            <person name="Kuo A."/>
            <person name="Thoen E."/>
            <person name="Andreopoulos B."/>
            <person name="Lu D."/>
            <person name="Skrede I."/>
            <person name="Drula E."/>
            <person name="Henrissat B."/>
            <person name="Morin E."/>
            <person name="Kohler A."/>
            <person name="Barry K."/>
            <person name="LaButti K."/>
            <person name="Morin E."/>
            <person name="Salamov A."/>
            <person name="Lipzen A."/>
            <person name="Mereny Z."/>
            <person name="Hegedus B."/>
            <person name="Baldrian P."/>
            <person name="Stursova M."/>
            <person name="Weitz H."/>
            <person name="Taylor A."/>
            <person name="Grigoriev I.V."/>
            <person name="Nagy L.G."/>
            <person name="Martin F."/>
            <person name="Kauserud H."/>
        </authorList>
    </citation>
    <scope>NUCLEOTIDE SEQUENCE</scope>
    <source>
        <strain evidence="3">CBHHK173m</strain>
    </source>
</reference>
<feature type="compositionally biased region" description="Basic residues" evidence="1">
    <location>
        <begin position="224"/>
        <end position="237"/>
    </location>
</feature>
<evidence type="ECO:0000313" key="3">
    <source>
        <dbReference type="EMBL" id="KAJ7082203.1"/>
    </source>
</evidence>
<dbReference type="Proteomes" id="UP001222325">
    <property type="component" value="Unassembled WGS sequence"/>
</dbReference>
<comment type="caution">
    <text evidence="3">The sequence shown here is derived from an EMBL/GenBank/DDBJ whole genome shotgun (WGS) entry which is preliminary data.</text>
</comment>
<dbReference type="EMBL" id="JARJCN010000046">
    <property type="protein sequence ID" value="KAJ7082203.1"/>
    <property type="molecule type" value="Genomic_DNA"/>
</dbReference>
<keyword evidence="4" id="KW-1185">Reference proteome</keyword>
<keyword evidence="2" id="KW-0732">Signal</keyword>
<feature type="region of interest" description="Disordered" evidence="1">
    <location>
        <begin position="96"/>
        <end position="248"/>
    </location>
</feature>
<organism evidence="3 4">
    <name type="scientific">Mycena belliarum</name>
    <dbReference type="NCBI Taxonomy" id="1033014"/>
    <lineage>
        <taxon>Eukaryota</taxon>
        <taxon>Fungi</taxon>
        <taxon>Dikarya</taxon>
        <taxon>Basidiomycota</taxon>
        <taxon>Agaricomycotina</taxon>
        <taxon>Agaricomycetes</taxon>
        <taxon>Agaricomycetidae</taxon>
        <taxon>Agaricales</taxon>
        <taxon>Marasmiineae</taxon>
        <taxon>Mycenaceae</taxon>
        <taxon>Mycena</taxon>
    </lineage>
</organism>
<feature type="compositionally biased region" description="Polar residues" evidence="1">
    <location>
        <begin position="142"/>
        <end position="153"/>
    </location>
</feature>
<accession>A0AAD6TYN8</accession>
<name>A0AAD6TYN8_9AGAR</name>
<protein>
    <submittedName>
        <fullName evidence="3">Uncharacterized protein</fullName>
    </submittedName>
</protein>
<proteinExistence type="predicted"/>
<feature type="chain" id="PRO_5042214215" evidence="2">
    <location>
        <begin position="23"/>
        <end position="284"/>
    </location>
</feature>
<feature type="compositionally biased region" description="Low complexity" evidence="1">
    <location>
        <begin position="96"/>
        <end position="106"/>
    </location>
</feature>
<dbReference type="AlphaFoldDB" id="A0AAD6TYN8"/>
<evidence type="ECO:0000256" key="2">
    <source>
        <dbReference type="SAM" id="SignalP"/>
    </source>
</evidence>
<feature type="signal peptide" evidence="2">
    <location>
        <begin position="1"/>
        <end position="22"/>
    </location>
</feature>
<feature type="compositionally biased region" description="Low complexity" evidence="1">
    <location>
        <begin position="179"/>
        <end position="193"/>
    </location>
</feature>
<evidence type="ECO:0000313" key="4">
    <source>
        <dbReference type="Proteomes" id="UP001222325"/>
    </source>
</evidence>